<sequence length="264" mass="27798">MNTNDGLEAEQRVIDLNCDFGEGFGAYAFGQDEELLAYVSSVNIACGFHAGDPHTIREAVERSVRAGVAIGAHPGLPDRLGFGRREMAVSPEEVYDYALYQIGALDAFVRAAGGKLRHVKPHGALYHMAGRSPALAAAFVRAVRAYDPALVLYAQGGSELLSEASRQGIGSAAEIFADRTYREDGTLTPRTEPNAVHRTAEAALVQTIGIITGGHVATAGGQRVPLQGDTVCLHGDGPHAAAFAARLHQGLIAAGIGIRPPHRS</sequence>
<dbReference type="EMBL" id="CP048209">
    <property type="protein sequence ID" value="QHT64098.1"/>
    <property type="molecule type" value="Genomic_DNA"/>
</dbReference>
<dbReference type="GO" id="GO:0005524">
    <property type="term" value="F:ATP binding"/>
    <property type="evidence" value="ECO:0007669"/>
    <property type="project" value="UniProtKB-UniRule"/>
</dbReference>
<comment type="subunit">
    <text evidence="1">Forms a complex composed of PxpA, PxpB and PxpC.</text>
</comment>
<comment type="catalytic activity">
    <reaction evidence="1">
        <text>5-oxo-L-proline + ATP + 2 H2O = L-glutamate + ADP + phosphate + H(+)</text>
        <dbReference type="Rhea" id="RHEA:10348"/>
        <dbReference type="ChEBI" id="CHEBI:15377"/>
        <dbReference type="ChEBI" id="CHEBI:15378"/>
        <dbReference type="ChEBI" id="CHEBI:29985"/>
        <dbReference type="ChEBI" id="CHEBI:30616"/>
        <dbReference type="ChEBI" id="CHEBI:43474"/>
        <dbReference type="ChEBI" id="CHEBI:58402"/>
        <dbReference type="ChEBI" id="CHEBI:456216"/>
        <dbReference type="EC" id="3.5.2.9"/>
    </reaction>
</comment>
<dbReference type="CDD" id="cd10787">
    <property type="entry name" value="LamB_YcsF_like"/>
    <property type="match status" value="1"/>
</dbReference>
<comment type="function">
    <text evidence="1">Catalyzes the cleavage of 5-oxoproline to form L-glutamate coupled to the hydrolysis of ATP to ADP and inorganic phosphate.</text>
</comment>
<dbReference type="InterPro" id="IPR005501">
    <property type="entry name" value="LamB/YcsF/PxpA-like"/>
</dbReference>
<dbReference type="NCBIfam" id="NF003814">
    <property type="entry name" value="PRK05406.1-3"/>
    <property type="match status" value="1"/>
</dbReference>
<evidence type="ECO:0000313" key="3">
    <source>
        <dbReference type="Proteomes" id="UP000476064"/>
    </source>
</evidence>
<dbReference type="PANTHER" id="PTHR30292">
    <property type="entry name" value="UNCHARACTERIZED PROTEIN YBGL-RELATED"/>
    <property type="match status" value="1"/>
</dbReference>
<dbReference type="InterPro" id="IPR011330">
    <property type="entry name" value="Glyco_hydro/deAcase_b/a-brl"/>
</dbReference>
<comment type="similarity">
    <text evidence="1">Belongs to the LamB/PxpA family.</text>
</comment>
<dbReference type="Proteomes" id="UP000476064">
    <property type="component" value="Chromosome"/>
</dbReference>
<dbReference type="PANTHER" id="PTHR30292:SF0">
    <property type="entry name" value="5-OXOPROLINASE SUBUNIT A"/>
    <property type="match status" value="1"/>
</dbReference>
<organism evidence="2 3">
    <name type="scientific">Paenibacillus lycopersici</name>
    <dbReference type="NCBI Taxonomy" id="2704462"/>
    <lineage>
        <taxon>Bacteria</taxon>
        <taxon>Bacillati</taxon>
        <taxon>Bacillota</taxon>
        <taxon>Bacilli</taxon>
        <taxon>Bacillales</taxon>
        <taxon>Paenibacillaceae</taxon>
        <taxon>Paenibacillus</taxon>
    </lineage>
</organism>
<dbReference type="SUPFAM" id="SSF88713">
    <property type="entry name" value="Glycoside hydrolase/deacetylase"/>
    <property type="match status" value="1"/>
</dbReference>
<protein>
    <recommendedName>
        <fullName evidence="1">5-oxoprolinase subunit A</fullName>
        <shortName evidence="1">5-OPase subunit A</shortName>
        <ecNumber evidence="1">3.5.2.9</ecNumber>
    </recommendedName>
    <alternativeName>
        <fullName evidence="1">5-oxoprolinase (ATP-hydrolyzing) subunit A</fullName>
    </alternativeName>
</protein>
<keyword evidence="1" id="KW-0378">Hydrolase</keyword>
<gene>
    <name evidence="1" type="primary">pxpA</name>
    <name evidence="2" type="ORF">GXP70_23665</name>
</gene>
<dbReference type="GO" id="GO:0017168">
    <property type="term" value="F:5-oxoprolinase (ATP-hydrolyzing) activity"/>
    <property type="evidence" value="ECO:0007669"/>
    <property type="project" value="UniProtKB-UniRule"/>
</dbReference>
<dbReference type="EC" id="3.5.2.9" evidence="1"/>
<name>A0A6C0G8L4_9BACL</name>
<proteinExistence type="inferred from homology"/>
<evidence type="ECO:0000313" key="2">
    <source>
        <dbReference type="EMBL" id="QHT64098.1"/>
    </source>
</evidence>
<dbReference type="Gene3D" id="3.20.20.370">
    <property type="entry name" value="Glycoside hydrolase/deacetylase"/>
    <property type="match status" value="1"/>
</dbReference>
<dbReference type="NCBIfam" id="NF003816">
    <property type="entry name" value="PRK05406.1-5"/>
    <property type="match status" value="1"/>
</dbReference>
<dbReference type="Pfam" id="PF03746">
    <property type="entry name" value="LamB_YcsF"/>
    <property type="match status" value="1"/>
</dbReference>
<reference evidence="2 3" key="1">
    <citation type="submission" date="2020-01" db="EMBL/GenBank/DDBJ databases">
        <title>Paenibacillus sp. nov., isolated from tomato rhizosphere.</title>
        <authorList>
            <person name="Weon H.-Y."/>
            <person name="Lee S.A."/>
        </authorList>
    </citation>
    <scope>NUCLEOTIDE SEQUENCE [LARGE SCALE GENOMIC DNA]</scope>
    <source>
        <strain evidence="2 3">12200R-189</strain>
    </source>
</reference>
<dbReference type="KEGG" id="plyc:GXP70_23665"/>
<evidence type="ECO:0000256" key="1">
    <source>
        <dbReference type="HAMAP-Rule" id="MF_00691"/>
    </source>
</evidence>
<keyword evidence="1" id="KW-0067">ATP-binding</keyword>
<dbReference type="HAMAP" id="MF_00691">
    <property type="entry name" value="PxpA"/>
    <property type="match status" value="1"/>
</dbReference>
<accession>A0A6C0G8L4</accession>
<keyword evidence="1" id="KW-0547">Nucleotide-binding</keyword>
<dbReference type="GO" id="GO:0005975">
    <property type="term" value="P:carbohydrate metabolic process"/>
    <property type="evidence" value="ECO:0007669"/>
    <property type="project" value="InterPro"/>
</dbReference>
<keyword evidence="3" id="KW-1185">Reference proteome</keyword>
<dbReference type="AlphaFoldDB" id="A0A6C0G8L4"/>